<sequence length="839" mass="91854">MMDKQENRAINLTTSSNNGGDHNGGSTVNMDLREEVLTNGDVQGRINGSSPQGQGINLPHAATKSIPLATGSSKRKQRPQNFCSSADPMVSETQSILMLAAQHGLLPQQMHQLLQQQQANSGPVISQQVQQVMQQSVLAQQQQKLHEQLLQQLNEQLQINVLQQSQLMQQQQDKKSGNSKQLQQLALQQQQLIQNIQQIQLQQRQFLLASLVQPFGAPQGMMSPSEIQQLWKEVASQSGLEDQTLKTTMNGLGATASLAALLPGGTQGLLPQGPGSLFGVNGLHQDGYLMQGGLIGQPQVSFKLESKSNANDHINPLFRHGLCKWPGCDNQFEDYGSFLKHLNTEHVLDDRSTAQARVQMQVVNQLEVQLQREKELLLAMMQHLHMKPVRDREEREREAKAVAIAAAAAVELSMKLPVVTSPVSSPSKLPSSSASSQSLTSLSQRSPPTSISVPSLTSASGVGVASTTPTLLIPPPSTLSTSIAMSTSMSSHQQSSSQPTTPTGLGPMRRRVSDKSNLPISAEIQRNREFYKTTDVRPPFTYASLIRQAIIESPHKQLTLSEIYNWFYSTFAYFRRNEATWKNAVRHNLSLHKCFMRVENVKGAVWTVDEVEFYKRRPQKLTGAIVRSPSHTPDHPMYGDNLNASLRAALEHSSLLLSQQMSNGSITSMDGAEDLSMKNYNNSSDSTSKSGSPSRDEVFFPTVKEEPVNSRTGFEDRSPNNNNFDSQMEFNEGEDSSEAVSISRSETFSLNHSNALNKLNQSEALNLSPTGSLSGKDSPMTLNIPSSQVGDFSLGMTNGSAPRSSRISPVVQISSSEEMFSSSSIHSNNFSSVSHSVVS</sequence>
<evidence type="ECO:0000256" key="5">
    <source>
        <dbReference type="ARBA" id="ARBA00022833"/>
    </source>
</evidence>
<dbReference type="InterPro" id="IPR030456">
    <property type="entry name" value="TF_fork_head_CS_2"/>
</dbReference>
<keyword evidence="8" id="KW-0804">Transcription</keyword>
<feature type="region of interest" description="Disordered" evidence="12">
    <location>
        <begin position="420"/>
        <end position="512"/>
    </location>
</feature>
<feature type="compositionally biased region" description="Polar residues" evidence="12">
    <location>
        <begin position="767"/>
        <end position="807"/>
    </location>
</feature>
<comment type="subcellular location">
    <subcellularLocation>
        <location evidence="1 10">Nucleus</location>
    </subcellularLocation>
</comment>
<dbReference type="InterPro" id="IPR050998">
    <property type="entry name" value="FOXP"/>
</dbReference>
<feature type="compositionally biased region" description="Low complexity" evidence="12">
    <location>
        <begin position="420"/>
        <end position="450"/>
    </location>
</feature>
<feature type="region of interest" description="Disordered" evidence="12">
    <location>
        <begin position="767"/>
        <end position="810"/>
    </location>
</feature>
<dbReference type="AlphaFoldDB" id="A0ABD3USL6"/>
<dbReference type="Pfam" id="PF00250">
    <property type="entry name" value="Forkhead"/>
    <property type="match status" value="1"/>
</dbReference>
<evidence type="ECO:0000256" key="10">
    <source>
        <dbReference type="PROSITE-ProRule" id="PRU00089"/>
    </source>
</evidence>
<dbReference type="CDD" id="cd20065">
    <property type="entry name" value="FH_FOXP2"/>
    <property type="match status" value="1"/>
</dbReference>
<keyword evidence="9 10" id="KW-0539">Nucleus</keyword>
<reference evidence="14 15" key="1">
    <citation type="submission" date="2024-11" db="EMBL/GenBank/DDBJ databases">
        <title>Chromosome-level genome assembly of the freshwater bivalve Anodonta woodiana.</title>
        <authorList>
            <person name="Chen X."/>
        </authorList>
    </citation>
    <scope>NUCLEOTIDE SEQUENCE [LARGE SCALE GENOMIC DNA]</scope>
    <source>
        <strain evidence="14">MN2024</strain>
        <tissue evidence="14">Gills</tissue>
    </source>
</reference>
<evidence type="ECO:0000256" key="2">
    <source>
        <dbReference type="ARBA" id="ARBA00022491"/>
    </source>
</evidence>
<keyword evidence="3" id="KW-0479">Metal-binding</keyword>
<dbReference type="Gene3D" id="1.10.10.10">
    <property type="entry name" value="Winged helix-like DNA-binding domain superfamily/Winged helix DNA-binding domain"/>
    <property type="match status" value="1"/>
</dbReference>
<feature type="compositionally biased region" description="Low complexity" evidence="12">
    <location>
        <begin position="13"/>
        <end position="25"/>
    </location>
</feature>
<dbReference type="GO" id="GO:0005634">
    <property type="term" value="C:nucleus"/>
    <property type="evidence" value="ECO:0007669"/>
    <property type="project" value="UniProtKB-SubCell"/>
</dbReference>
<evidence type="ECO:0000256" key="7">
    <source>
        <dbReference type="ARBA" id="ARBA00023125"/>
    </source>
</evidence>
<dbReference type="InterPro" id="IPR032354">
    <property type="entry name" value="FOXP-CC"/>
</dbReference>
<feature type="DNA-binding region" description="Fork-head" evidence="10">
    <location>
        <begin position="537"/>
        <end position="610"/>
    </location>
</feature>
<dbReference type="InterPro" id="IPR036390">
    <property type="entry name" value="WH_DNA-bd_sf"/>
</dbReference>
<evidence type="ECO:0000256" key="1">
    <source>
        <dbReference type="ARBA" id="ARBA00004123"/>
    </source>
</evidence>
<evidence type="ECO:0000256" key="11">
    <source>
        <dbReference type="SAM" id="Coils"/>
    </source>
</evidence>
<dbReference type="InterPro" id="IPR001766">
    <property type="entry name" value="Fork_head_dom"/>
</dbReference>
<dbReference type="SMART" id="SM00339">
    <property type="entry name" value="FH"/>
    <property type="match status" value="1"/>
</dbReference>
<evidence type="ECO:0000256" key="4">
    <source>
        <dbReference type="ARBA" id="ARBA00022771"/>
    </source>
</evidence>
<evidence type="ECO:0000256" key="12">
    <source>
        <dbReference type="SAM" id="MobiDB-lite"/>
    </source>
</evidence>
<keyword evidence="2" id="KW-0678">Repressor</keyword>
<name>A0ABD3USL6_SINWO</name>
<dbReference type="Gene3D" id="1.20.5.340">
    <property type="match status" value="1"/>
</dbReference>
<evidence type="ECO:0000256" key="6">
    <source>
        <dbReference type="ARBA" id="ARBA00023015"/>
    </source>
</evidence>
<keyword evidence="6" id="KW-0805">Transcription regulation</keyword>
<keyword evidence="15" id="KW-1185">Reference proteome</keyword>
<comment type="caution">
    <text evidence="14">The sequence shown here is derived from an EMBL/GenBank/DDBJ whole genome shotgun (WGS) entry which is preliminary data.</text>
</comment>
<dbReference type="FunFam" id="1.10.10.10:FF:000010">
    <property type="entry name" value="Forkhead box P2 isoform B"/>
    <property type="match status" value="1"/>
</dbReference>
<keyword evidence="11" id="KW-0175">Coiled coil</keyword>
<dbReference type="InterPro" id="IPR036388">
    <property type="entry name" value="WH-like_DNA-bd_sf"/>
</dbReference>
<keyword evidence="4" id="KW-0863">Zinc-finger</keyword>
<proteinExistence type="predicted"/>
<dbReference type="PROSITE" id="PS00658">
    <property type="entry name" value="FORK_HEAD_2"/>
    <property type="match status" value="1"/>
</dbReference>
<evidence type="ECO:0000313" key="14">
    <source>
        <dbReference type="EMBL" id="KAL3851996.1"/>
    </source>
</evidence>
<dbReference type="PANTHER" id="PTHR45796">
    <property type="entry name" value="FORKHEAD BOX P, ISOFORM C"/>
    <property type="match status" value="1"/>
</dbReference>
<evidence type="ECO:0000259" key="13">
    <source>
        <dbReference type="PROSITE" id="PS50039"/>
    </source>
</evidence>
<feature type="compositionally biased region" description="Low complexity" evidence="12">
    <location>
        <begin position="683"/>
        <end position="693"/>
    </location>
</feature>
<gene>
    <name evidence="14" type="ORF">ACJMK2_015685</name>
</gene>
<organism evidence="14 15">
    <name type="scientific">Sinanodonta woodiana</name>
    <name type="common">Chinese pond mussel</name>
    <name type="synonym">Anodonta woodiana</name>
    <dbReference type="NCBI Taxonomy" id="1069815"/>
    <lineage>
        <taxon>Eukaryota</taxon>
        <taxon>Metazoa</taxon>
        <taxon>Spiralia</taxon>
        <taxon>Lophotrochozoa</taxon>
        <taxon>Mollusca</taxon>
        <taxon>Bivalvia</taxon>
        <taxon>Autobranchia</taxon>
        <taxon>Heteroconchia</taxon>
        <taxon>Palaeoheterodonta</taxon>
        <taxon>Unionida</taxon>
        <taxon>Unionoidea</taxon>
        <taxon>Unionidae</taxon>
        <taxon>Unioninae</taxon>
        <taxon>Sinanodonta</taxon>
    </lineage>
</organism>
<dbReference type="InterPro" id="IPR047412">
    <property type="entry name" value="FH_FOXP1_P2"/>
</dbReference>
<feature type="domain" description="Fork-head" evidence="13">
    <location>
        <begin position="537"/>
        <end position="610"/>
    </location>
</feature>
<feature type="region of interest" description="Disordered" evidence="12">
    <location>
        <begin position="667"/>
        <end position="739"/>
    </location>
</feature>
<dbReference type="GO" id="GO:0008270">
    <property type="term" value="F:zinc ion binding"/>
    <property type="evidence" value="ECO:0007669"/>
    <property type="project" value="UniProtKB-KW"/>
</dbReference>
<feature type="compositionally biased region" description="Low complexity" evidence="12">
    <location>
        <begin position="478"/>
        <end position="503"/>
    </location>
</feature>
<accession>A0ABD3USL6</accession>
<feature type="coiled-coil region" evidence="11">
    <location>
        <begin position="154"/>
        <end position="202"/>
    </location>
</feature>
<keyword evidence="7 10" id="KW-0238">DNA-binding</keyword>
<evidence type="ECO:0000313" key="15">
    <source>
        <dbReference type="Proteomes" id="UP001634394"/>
    </source>
</evidence>
<dbReference type="FunFam" id="1.20.5.340:FF:000005">
    <property type="entry name" value="Forkhead box P1, isoform CRA_f"/>
    <property type="match status" value="1"/>
</dbReference>
<keyword evidence="5" id="KW-0862">Zinc</keyword>
<dbReference type="Pfam" id="PF16159">
    <property type="entry name" value="FOXP-CC"/>
    <property type="match status" value="1"/>
</dbReference>
<feature type="compositionally biased region" description="Polar residues" evidence="12">
    <location>
        <begin position="451"/>
        <end position="460"/>
    </location>
</feature>
<feature type="compositionally biased region" description="Polar residues" evidence="12">
    <location>
        <begin position="719"/>
        <end position="729"/>
    </location>
</feature>
<dbReference type="EMBL" id="JBJQND010000015">
    <property type="protein sequence ID" value="KAL3851996.1"/>
    <property type="molecule type" value="Genomic_DNA"/>
</dbReference>
<dbReference type="Proteomes" id="UP001634394">
    <property type="component" value="Unassembled WGS sequence"/>
</dbReference>
<dbReference type="GO" id="GO:0003677">
    <property type="term" value="F:DNA binding"/>
    <property type="evidence" value="ECO:0007669"/>
    <property type="project" value="UniProtKB-UniRule"/>
</dbReference>
<evidence type="ECO:0000256" key="8">
    <source>
        <dbReference type="ARBA" id="ARBA00023163"/>
    </source>
</evidence>
<dbReference type="PRINTS" id="PR00053">
    <property type="entry name" value="FORKHEAD"/>
</dbReference>
<dbReference type="PANTHER" id="PTHR45796:SF4">
    <property type="entry name" value="FORKHEAD BOX P, ISOFORM C"/>
    <property type="match status" value="1"/>
</dbReference>
<dbReference type="SUPFAM" id="SSF46785">
    <property type="entry name" value="Winged helix' DNA-binding domain"/>
    <property type="match status" value="1"/>
</dbReference>
<dbReference type="PROSITE" id="PS50039">
    <property type="entry name" value="FORK_HEAD_3"/>
    <property type="match status" value="1"/>
</dbReference>
<feature type="compositionally biased region" description="Basic and acidic residues" evidence="12">
    <location>
        <begin position="694"/>
        <end position="718"/>
    </location>
</feature>
<evidence type="ECO:0000256" key="3">
    <source>
        <dbReference type="ARBA" id="ARBA00022723"/>
    </source>
</evidence>
<protein>
    <recommendedName>
        <fullName evidence="13">Fork-head domain-containing protein</fullName>
    </recommendedName>
</protein>
<feature type="region of interest" description="Disordered" evidence="12">
    <location>
        <begin position="1"/>
        <end position="25"/>
    </location>
</feature>
<evidence type="ECO:0000256" key="9">
    <source>
        <dbReference type="ARBA" id="ARBA00023242"/>
    </source>
</evidence>